<proteinExistence type="predicted"/>
<keyword evidence="1" id="KW-0812">Transmembrane</keyword>
<gene>
    <name evidence="2" type="ORF">AAE3_LOCUS12008</name>
</gene>
<keyword evidence="3" id="KW-1185">Reference proteome</keyword>
<dbReference type="AlphaFoldDB" id="A0A8S0X7K3"/>
<reference evidence="2 3" key="1">
    <citation type="submission" date="2020-01" db="EMBL/GenBank/DDBJ databases">
        <authorList>
            <person name="Gupta K D."/>
        </authorList>
    </citation>
    <scope>NUCLEOTIDE SEQUENCE [LARGE SCALE GENOMIC DNA]</scope>
</reference>
<organism evidence="2 3">
    <name type="scientific">Cyclocybe aegerita</name>
    <name type="common">Black poplar mushroom</name>
    <name type="synonym">Agrocybe aegerita</name>
    <dbReference type="NCBI Taxonomy" id="1973307"/>
    <lineage>
        <taxon>Eukaryota</taxon>
        <taxon>Fungi</taxon>
        <taxon>Dikarya</taxon>
        <taxon>Basidiomycota</taxon>
        <taxon>Agaricomycotina</taxon>
        <taxon>Agaricomycetes</taxon>
        <taxon>Agaricomycetidae</taxon>
        <taxon>Agaricales</taxon>
        <taxon>Agaricineae</taxon>
        <taxon>Bolbitiaceae</taxon>
        <taxon>Cyclocybe</taxon>
    </lineage>
</organism>
<sequence length="277" mass="29462">MTTDISVDGGTPMTLNLQYQGNTTNNIPDIRKAIGESRLVGVLTNLGDGQHTAKVSMSPGGSAIIVDMLIYTSSTGVSADDPACKKKLKATFIGIGVILFLLEIIVAFLQLSSASGMEIGIGAQSPLISYFGNWNLAYWGPDVNVSSVQMVSWDPQAYATFSFNGTALRIKAPLWPYLVTTAVAIDGGTPQVLVLHPRPNNQNKTVTPTGDFQAFPSLQPGPHTVNVTMNPGDGQVVVDTFVCVSSPSLPSRSAFIGLSQVYNKRQRLINRFSAVAA</sequence>
<dbReference type="Gene3D" id="2.60.120.260">
    <property type="entry name" value="Galactose-binding domain-like"/>
    <property type="match status" value="1"/>
</dbReference>
<evidence type="ECO:0000313" key="3">
    <source>
        <dbReference type="Proteomes" id="UP000467700"/>
    </source>
</evidence>
<evidence type="ECO:0000313" key="2">
    <source>
        <dbReference type="EMBL" id="CAA7269802.1"/>
    </source>
</evidence>
<comment type="caution">
    <text evidence="2">The sequence shown here is derived from an EMBL/GenBank/DDBJ whole genome shotgun (WGS) entry which is preliminary data.</text>
</comment>
<dbReference type="OrthoDB" id="3234968at2759"/>
<feature type="transmembrane region" description="Helical" evidence="1">
    <location>
        <begin position="92"/>
        <end position="111"/>
    </location>
</feature>
<dbReference type="Proteomes" id="UP000467700">
    <property type="component" value="Unassembled WGS sequence"/>
</dbReference>
<evidence type="ECO:0000256" key="1">
    <source>
        <dbReference type="SAM" id="Phobius"/>
    </source>
</evidence>
<name>A0A8S0X7K3_CYCAE</name>
<keyword evidence="1" id="KW-0472">Membrane</keyword>
<accession>A0A8S0X7K3</accession>
<dbReference type="EMBL" id="CACVBS010000080">
    <property type="protein sequence ID" value="CAA7269802.1"/>
    <property type="molecule type" value="Genomic_DNA"/>
</dbReference>
<protein>
    <submittedName>
        <fullName evidence="2">Uncharacterized protein</fullName>
    </submittedName>
</protein>
<keyword evidence="1" id="KW-1133">Transmembrane helix</keyword>